<dbReference type="KEGG" id="vao:FA707_07640"/>
<keyword evidence="3" id="KW-0812">Transmembrane</keyword>
<keyword evidence="7" id="KW-1185">Reference proteome</keyword>
<dbReference type="AlphaFoldDB" id="A0A4D7CU77"/>
<gene>
    <name evidence="6" type="ORF">FA707_07640</name>
</gene>
<protein>
    <submittedName>
        <fullName evidence="6">Uncharacterized protein</fullName>
    </submittedName>
</protein>
<evidence type="ECO:0000256" key="4">
    <source>
        <dbReference type="ARBA" id="ARBA00022989"/>
    </source>
</evidence>
<evidence type="ECO:0000256" key="2">
    <source>
        <dbReference type="ARBA" id="ARBA00022475"/>
    </source>
</evidence>
<dbReference type="OrthoDB" id="1653617at2"/>
<dbReference type="InterPro" id="IPR010343">
    <property type="entry name" value="ArAE_1"/>
</dbReference>
<sequence>MTIGQFRLGYRTLKTALSVAICILIFSFFDNHTPVIACLSAIVALREDMSQTYSFGGLRVLGTIIGSLAAVLYYFMQQPIQNKDLATFILIPIFVGLLIIVSDGLNLNKGIVASEATFLIIIFTIPQSQALLYIFERTFDSFIGVFIALTINRLIKPPADATEEEVNEVVEELVNESPDPQTRISELEQELAELRKKITNKTTDSDK</sequence>
<keyword evidence="5" id="KW-0472">Membrane</keyword>
<accession>A0A4D7CU77</accession>
<evidence type="ECO:0000256" key="1">
    <source>
        <dbReference type="ARBA" id="ARBA00004651"/>
    </source>
</evidence>
<proteinExistence type="predicted"/>
<name>A0A4D7CU77_9ENTE</name>
<dbReference type="EMBL" id="CP039712">
    <property type="protein sequence ID" value="QCI86843.1"/>
    <property type="molecule type" value="Genomic_DNA"/>
</dbReference>
<keyword evidence="4" id="KW-1133">Transmembrane helix</keyword>
<evidence type="ECO:0000256" key="3">
    <source>
        <dbReference type="ARBA" id="ARBA00022692"/>
    </source>
</evidence>
<dbReference type="Proteomes" id="UP000298615">
    <property type="component" value="Chromosome"/>
</dbReference>
<comment type="subcellular location">
    <subcellularLocation>
        <location evidence="1">Cell membrane</location>
        <topology evidence="1">Multi-pass membrane protein</topology>
    </subcellularLocation>
</comment>
<dbReference type="RefSeq" id="WP_136953665.1">
    <property type="nucleotide sequence ID" value="NZ_CP039712.1"/>
</dbReference>
<keyword evidence="2" id="KW-1003">Cell membrane</keyword>
<reference evidence="6" key="1">
    <citation type="submission" date="2019-04" db="EMBL/GenBank/DDBJ databases">
        <title>Vagococcus sp. nov., isolated from faeces of yaks (Bos grunniens).</title>
        <authorList>
            <person name="Ge Y."/>
        </authorList>
    </citation>
    <scope>NUCLEOTIDE SEQUENCE [LARGE SCALE GENOMIC DNA]</scope>
    <source>
        <strain evidence="6">MN-17</strain>
    </source>
</reference>
<organism evidence="6 7">
    <name type="scientific">Vagococcus zengguangii</name>
    <dbReference type="NCBI Taxonomy" id="2571750"/>
    <lineage>
        <taxon>Bacteria</taxon>
        <taxon>Bacillati</taxon>
        <taxon>Bacillota</taxon>
        <taxon>Bacilli</taxon>
        <taxon>Lactobacillales</taxon>
        <taxon>Enterococcaceae</taxon>
        <taxon>Vagococcus</taxon>
    </lineage>
</organism>
<evidence type="ECO:0000313" key="7">
    <source>
        <dbReference type="Proteomes" id="UP000298615"/>
    </source>
</evidence>
<dbReference type="Pfam" id="PF06081">
    <property type="entry name" value="ArAE_1"/>
    <property type="match status" value="1"/>
</dbReference>
<dbReference type="GO" id="GO:0005886">
    <property type="term" value="C:plasma membrane"/>
    <property type="evidence" value="ECO:0007669"/>
    <property type="project" value="UniProtKB-SubCell"/>
</dbReference>
<evidence type="ECO:0000313" key="6">
    <source>
        <dbReference type="EMBL" id="QCI86843.1"/>
    </source>
</evidence>
<evidence type="ECO:0000256" key="5">
    <source>
        <dbReference type="ARBA" id="ARBA00023136"/>
    </source>
</evidence>